<evidence type="ECO:0000259" key="5">
    <source>
        <dbReference type="Pfam" id="PF02902"/>
    </source>
</evidence>
<comment type="caution">
    <text evidence="6">The sequence shown here is derived from an EMBL/GenBank/DDBJ whole genome shotgun (WGS) entry which is preliminary data.</text>
</comment>
<feature type="region of interest" description="Disordered" evidence="4">
    <location>
        <begin position="253"/>
        <end position="306"/>
    </location>
</feature>
<gene>
    <name evidence="6" type="ORF">CUMW_162890</name>
</gene>
<evidence type="ECO:0000313" key="6">
    <source>
        <dbReference type="EMBL" id="GAY55235.1"/>
    </source>
</evidence>
<dbReference type="AlphaFoldDB" id="A0A2H5PT35"/>
<proteinExistence type="inferred from homology"/>
<dbReference type="GO" id="GO:0006508">
    <property type="term" value="P:proteolysis"/>
    <property type="evidence" value="ECO:0007669"/>
    <property type="project" value="UniProtKB-KW"/>
</dbReference>
<accession>A0A2H5PT35</accession>
<protein>
    <recommendedName>
        <fullName evidence="5">Ubiquitin-like protease family profile domain-containing protein</fullName>
    </recommendedName>
</protein>
<feature type="compositionally biased region" description="Polar residues" evidence="4">
    <location>
        <begin position="360"/>
        <end position="370"/>
    </location>
</feature>
<comment type="similarity">
    <text evidence="1">Belongs to the peptidase C48 family.</text>
</comment>
<dbReference type="Pfam" id="PF02902">
    <property type="entry name" value="Peptidase_C48"/>
    <property type="match status" value="1"/>
</dbReference>
<evidence type="ECO:0000256" key="1">
    <source>
        <dbReference type="ARBA" id="ARBA00005234"/>
    </source>
</evidence>
<organism evidence="6 7">
    <name type="scientific">Citrus unshiu</name>
    <name type="common">Satsuma mandarin</name>
    <name type="synonym">Citrus nobilis var. unshiu</name>
    <dbReference type="NCBI Taxonomy" id="55188"/>
    <lineage>
        <taxon>Eukaryota</taxon>
        <taxon>Viridiplantae</taxon>
        <taxon>Streptophyta</taxon>
        <taxon>Embryophyta</taxon>
        <taxon>Tracheophyta</taxon>
        <taxon>Spermatophyta</taxon>
        <taxon>Magnoliopsida</taxon>
        <taxon>eudicotyledons</taxon>
        <taxon>Gunneridae</taxon>
        <taxon>Pentapetalae</taxon>
        <taxon>rosids</taxon>
        <taxon>malvids</taxon>
        <taxon>Sapindales</taxon>
        <taxon>Rutaceae</taxon>
        <taxon>Aurantioideae</taxon>
        <taxon>Citrus</taxon>
    </lineage>
</organism>
<dbReference type="Proteomes" id="UP000236630">
    <property type="component" value="Unassembled WGS sequence"/>
</dbReference>
<dbReference type="InterPro" id="IPR038765">
    <property type="entry name" value="Papain-like_cys_pep_sf"/>
</dbReference>
<evidence type="ECO:0000313" key="7">
    <source>
        <dbReference type="Proteomes" id="UP000236630"/>
    </source>
</evidence>
<dbReference type="GO" id="GO:0008234">
    <property type="term" value="F:cysteine-type peptidase activity"/>
    <property type="evidence" value="ECO:0007669"/>
    <property type="project" value="InterPro"/>
</dbReference>
<evidence type="ECO:0000256" key="3">
    <source>
        <dbReference type="ARBA" id="ARBA00022801"/>
    </source>
</evidence>
<dbReference type="PANTHER" id="PTHR34835">
    <property type="entry name" value="OS07G0283600 PROTEIN-RELATED"/>
    <property type="match status" value="1"/>
</dbReference>
<reference evidence="6 7" key="1">
    <citation type="journal article" date="2017" name="Front. Genet.">
        <title>Draft sequencing of the heterozygous diploid genome of Satsuma (Citrus unshiu Marc.) using a hybrid assembly approach.</title>
        <authorList>
            <person name="Shimizu T."/>
            <person name="Tanizawa Y."/>
            <person name="Mochizuki T."/>
            <person name="Nagasaki H."/>
            <person name="Yoshioka T."/>
            <person name="Toyoda A."/>
            <person name="Fujiyama A."/>
            <person name="Kaminuma E."/>
            <person name="Nakamura Y."/>
        </authorList>
    </citation>
    <scope>NUCLEOTIDE SEQUENCE [LARGE SCALE GENOMIC DNA]</scope>
    <source>
        <strain evidence="7">cv. Miyagawa wase</strain>
    </source>
</reference>
<name>A0A2H5PT35_CITUN</name>
<dbReference type="PANTHER" id="PTHR34835:SF34">
    <property type="entry name" value="OS08G0555500 PROTEIN"/>
    <property type="match status" value="1"/>
</dbReference>
<feature type="region of interest" description="Disordered" evidence="4">
    <location>
        <begin position="359"/>
        <end position="403"/>
    </location>
</feature>
<feature type="compositionally biased region" description="Basic and acidic residues" evidence="4">
    <location>
        <begin position="287"/>
        <end position="301"/>
    </location>
</feature>
<evidence type="ECO:0000256" key="2">
    <source>
        <dbReference type="ARBA" id="ARBA00022670"/>
    </source>
</evidence>
<dbReference type="Gene3D" id="3.40.395.10">
    <property type="entry name" value="Adenoviral Proteinase, Chain A"/>
    <property type="match status" value="1"/>
</dbReference>
<dbReference type="SUPFAM" id="SSF54001">
    <property type="entry name" value="Cysteine proteinases"/>
    <property type="match status" value="1"/>
</dbReference>
<keyword evidence="3" id="KW-0378">Hydrolase</keyword>
<dbReference type="EMBL" id="BDQV01000116">
    <property type="protein sequence ID" value="GAY55235.1"/>
    <property type="molecule type" value="Genomic_DNA"/>
</dbReference>
<evidence type="ECO:0000256" key="4">
    <source>
        <dbReference type="SAM" id="MobiDB-lite"/>
    </source>
</evidence>
<keyword evidence="2" id="KW-0645">Protease</keyword>
<dbReference type="InterPro" id="IPR003653">
    <property type="entry name" value="Peptidase_C48_C"/>
</dbReference>
<keyword evidence="7" id="KW-1185">Reference proteome</keyword>
<feature type="domain" description="Ubiquitin-like protease family profile" evidence="5">
    <location>
        <begin position="500"/>
        <end position="565"/>
    </location>
</feature>
<sequence>MLELRCGRLRQDFCETLVQQCDTKRHCIVLHGREFCLNPTTFNIVMGIKDGGEPVHIREEAGDIIELRAKYRTGGRGIEIAAVSERLIASESSDDDFKIMFCLFLLGTVLCPTSASYINPMYLHALKDVQLIRKKNWATLCFNFLWDGIAKYKDHQVKTVCPVSVWTKEEIRHLLNWRKKFGDMTSIEVPMRKSNFLQLERNFPHFEQTKDAGPSTVNMEEAFRVLTQCVHRIEHKMDSFNVRMEMVEKSLKELRSKSPVGAPSKQPSDPCPQSPSLKIVEPTCPVRKTEPTPDGKNKMVMDSDEDSVDRKLNMSLDKIMGWMGTREGISEFRKDPTHFVPIPPPNLRDEDIDELVQLKQEPQTSTSVSVLPTRPSRNRRPGRYQLSPYDQVSRGANPKYKAGPFQVNDPVTLEELKLIQYAFNKEADGSEIIVSSYGEILNRHSLLTLLPGAYLCGEVISMKAHHLNLIQQVVDKDVPMNWYLPTRYSQAVLMVGHEVDCFARAARCGKNFMQHVHMCQKIYVPINDESSHWYLLIVNVRNTSAEIWDPLPDPRSNRRRHDQAMHIVS</sequence>